<sequence length="565" mass="64824">MLRLCQQAIVVSPKRYPSLMAYRALGSAGQISPGPVGLYRSYLDQKLLVPDEYQRRAVNELQGLYHRIVEYGTATQNTSKGDPPPVVPKGLYLYGGVGSGKTILMDMFYDTVPIKSKRRVHFYSFMLQLYSEINRWNLCFPEDESTFDVTPIQDIASRLINDNKLLCFDEMQVTDYGSVRLLEGIFCSMFDQGVIVVATSNRSPSDLGASSFGRETEAEETASSLTRLLVRYCDKFEMNSGMDYRTVQRPGKKTYYHPINSDTDAILNSAFCDVVGAGTKLTRTSLQVYGRNVVVPVASQNGVARFSFDELCRSPLGPADYITICNNYHTVFLENIPQMNIYQKNEARRLLSFIDAVYESRVKLYCTAASAPEDLFQLIPRNSQEDPDKMHLEMIGELAYDLQLSKLDLASLGILTGEEEIFSFKRCISRLNEMQSEIYQQSKHRAQSFSPYIGTSTEQVESEGRRRVRENKRQTRLLEKQANDQQDEMPLTPLTQSTDWGDEASYLAWSNDIMRKELRDRELAEQVKREQVIKRRQPKFGEQHFWGFGWWEKIMGRERKNRPRP</sequence>
<dbReference type="GO" id="GO:0016887">
    <property type="term" value="F:ATP hydrolysis activity"/>
    <property type="evidence" value="ECO:0000318"/>
    <property type="project" value="GO_Central"/>
</dbReference>
<dbReference type="eggNOG" id="KOG2383">
    <property type="taxonomic scope" value="Eukaryota"/>
</dbReference>
<dbReference type="PANTHER" id="PTHR12169">
    <property type="entry name" value="ATPASE N2B"/>
    <property type="match status" value="1"/>
</dbReference>
<feature type="compositionally biased region" description="Basic and acidic residues" evidence="4">
    <location>
        <begin position="471"/>
        <end position="482"/>
    </location>
</feature>
<dbReference type="EMBL" id="DS469855">
    <property type="protein sequence ID" value="EDO32020.1"/>
    <property type="molecule type" value="Genomic_DNA"/>
</dbReference>
<dbReference type="InterPro" id="IPR027417">
    <property type="entry name" value="P-loop_NTPase"/>
</dbReference>
<keyword evidence="2" id="KW-0547">Nucleotide-binding</keyword>
<organism evidence="5 6">
    <name type="scientific">Nematostella vectensis</name>
    <name type="common">Starlet sea anemone</name>
    <dbReference type="NCBI Taxonomy" id="45351"/>
    <lineage>
        <taxon>Eukaryota</taxon>
        <taxon>Metazoa</taxon>
        <taxon>Cnidaria</taxon>
        <taxon>Anthozoa</taxon>
        <taxon>Hexacorallia</taxon>
        <taxon>Actiniaria</taxon>
        <taxon>Edwardsiidae</taxon>
        <taxon>Nematostella</taxon>
    </lineage>
</organism>
<comment type="similarity">
    <text evidence="1">Belongs to the AFG1 ATPase family.</text>
</comment>
<evidence type="ECO:0000313" key="5">
    <source>
        <dbReference type="EMBL" id="EDO32020.1"/>
    </source>
</evidence>
<dbReference type="GO" id="GO:0005739">
    <property type="term" value="C:mitochondrion"/>
    <property type="evidence" value="ECO:0000318"/>
    <property type="project" value="GO_Central"/>
</dbReference>
<dbReference type="PhylomeDB" id="A7SWA6"/>
<keyword evidence="6" id="KW-1185">Reference proteome</keyword>
<dbReference type="NCBIfam" id="NF040713">
    <property type="entry name" value="ZapE"/>
    <property type="match status" value="1"/>
</dbReference>
<evidence type="ECO:0008006" key="7">
    <source>
        <dbReference type="Google" id="ProtNLM"/>
    </source>
</evidence>
<dbReference type="OrthoDB" id="548867at2759"/>
<evidence type="ECO:0000256" key="1">
    <source>
        <dbReference type="ARBA" id="ARBA00010322"/>
    </source>
</evidence>
<protein>
    <recommendedName>
        <fullName evidence="7">AFG1-like ATPase</fullName>
    </recommendedName>
</protein>
<dbReference type="KEGG" id="nve:5502999"/>
<evidence type="ECO:0000256" key="3">
    <source>
        <dbReference type="ARBA" id="ARBA00022840"/>
    </source>
</evidence>
<evidence type="ECO:0000256" key="2">
    <source>
        <dbReference type="ARBA" id="ARBA00022741"/>
    </source>
</evidence>
<dbReference type="PANTHER" id="PTHR12169:SF1">
    <property type="entry name" value="AFG1-LIKE ATPASE"/>
    <property type="match status" value="1"/>
</dbReference>
<name>A7SWA6_NEMVE</name>
<dbReference type="InterPro" id="IPR005654">
    <property type="entry name" value="ATPase_AFG1-like"/>
</dbReference>
<accession>A7SWA6</accession>
<feature type="region of interest" description="Disordered" evidence="4">
    <location>
        <begin position="452"/>
        <end position="496"/>
    </location>
</feature>
<dbReference type="Pfam" id="PF03969">
    <property type="entry name" value="AFG1_ATPase"/>
    <property type="match status" value="1"/>
</dbReference>
<dbReference type="GO" id="GO:0005737">
    <property type="term" value="C:cytoplasm"/>
    <property type="evidence" value="ECO:0000318"/>
    <property type="project" value="GO_Central"/>
</dbReference>
<dbReference type="FunFam" id="3.40.50.300:FF:004181">
    <property type="entry name" value="Predicted protein"/>
    <property type="match status" value="1"/>
</dbReference>
<dbReference type="HOGENOM" id="CLU_008681_7_1_1"/>
<dbReference type="Gene3D" id="3.40.50.300">
    <property type="entry name" value="P-loop containing nucleotide triphosphate hydrolases"/>
    <property type="match status" value="1"/>
</dbReference>
<dbReference type="GO" id="GO:0005524">
    <property type="term" value="F:ATP binding"/>
    <property type="evidence" value="ECO:0007669"/>
    <property type="project" value="UniProtKB-KW"/>
</dbReference>
<gene>
    <name evidence="5" type="ORF">NEMVEDRAFT_v1g218474</name>
</gene>
<dbReference type="SUPFAM" id="SSF52540">
    <property type="entry name" value="P-loop containing nucleoside triphosphate hydrolases"/>
    <property type="match status" value="1"/>
</dbReference>
<proteinExistence type="inferred from homology"/>
<dbReference type="STRING" id="45351.A7SWA6"/>
<dbReference type="Proteomes" id="UP000001593">
    <property type="component" value="Unassembled WGS sequence"/>
</dbReference>
<evidence type="ECO:0000256" key="4">
    <source>
        <dbReference type="SAM" id="MobiDB-lite"/>
    </source>
</evidence>
<keyword evidence="3" id="KW-0067">ATP-binding</keyword>
<reference evidence="5 6" key="1">
    <citation type="journal article" date="2007" name="Science">
        <title>Sea anemone genome reveals ancestral eumetazoan gene repertoire and genomic organization.</title>
        <authorList>
            <person name="Putnam N.H."/>
            <person name="Srivastava M."/>
            <person name="Hellsten U."/>
            <person name="Dirks B."/>
            <person name="Chapman J."/>
            <person name="Salamov A."/>
            <person name="Terry A."/>
            <person name="Shapiro H."/>
            <person name="Lindquist E."/>
            <person name="Kapitonov V.V."/>
            <person name="Jurka J."/>
            <person name="Genikhovich G."/>
            <person name="Grigoriev I.V."/>
            <person name="Lucas S.M."/>
            <person name="Steele R.E."/>
            <person name="Finnerty J.R."/>
            <person name="Technau U."/>
            <person name="Martindale M.Q."/>
            <person name="Rokhsar D.S."/>
        </authorList>
    </citation>
    <scope>NUCLEOTIDE SEQUENCE [LARGE SCALE GENOMIC DNA]</scope>
    <source>
        <strain evidence="6">CH2 X CH6</strain>
    </source>
</reference>
<dbReference type="InParanoid" id="A7SWA6"/>
<dbReference type="AlphaFoldDB" id="A7SWA6"/>
<evidence type="ECO:0000313" key="6">
    <source>
        <dbReference type="Proteomes" id="UP000001593"/>
    </source>
</evidence>
<dbReference type="OMA" id="YSEINRW"/>